<evidence type="ECO:0000313" key="2">
    <source>
        <dbReference type="Proteomes" id="UP000831701"/>
    </source>
</evidence>
<evidence type="ECO:0000313" key="1">
    <source>
        <dbReference type="EMBL" id="KAI3374073.1"/>
    </source>
</evidence>
<organism evidence="1 2">
    <name type="scientific">Scortum barcoo</name>
    <name type="common">barcoo grunter</name>
    <dbReference type="NCBI Taxonomy" id="214431"/>
    <lineage>
        <taxon>Eukaryota</taxon>
        <taxon>Metazoa</taxon>
        <taxon>Chordata</taxon>
        <taxon>Craniata</taxon>
        <taxon>Vertebrata</taxon>
        <taxon>Euteleostomi</taxon>
        <taxon>Actinopterygii</taxon>
        <taxon>Neopterygii</taxon>
        <taxon>Teleostei</taxon>
        <taxon>Neoteleostei</taxon>
        <taxon>Acanthomorphata</taxon>
        <taxon>Eupercaria</taxon>
        <taxon>Centrarchiformes</taxon>
        <taxon>Terapontoidei</taxon>
        <taxon>Terapontidae</taxon>
        <taxon>Scortum</taxon>
    </lineage>
</organism>
<dbReference type="EMBL" id="CM041534">
    <property type="protein sequence ID" value="KAI3374073.1"/>
    <property type="molecule type" value="Genomic_DNA"/>
</dbReference>
<comment type="caution">
    <text evidence="1">The sequence shown here is derived from an EMBL/GenBank/DDBJ whole genome shotgun (WGS) entry which is preliminary data.</text>
</comment>
<protein>
    <submittedName>
        <fullName evidence="1">Uncharacterized protein</fullName>
    </submittedName>
</protein>
<accession>A0ACB8X1V6</accession>
<reference evidence="1" key="1">
    <citation type="submission" date="2022-04" db="EMBL/GenBank/DDBJ databases">
        <title>Jade perch genome.</title>
        <authorList>
            <person name="Chao B."/>
        </authorList>
    </citation>
    <scope>NUCLEOTIDE SEQUENCE</scope>
    <source>
        <strain evidence="1">CB-2022</strain>
    </source>
</reference>
<gene>
    <name evidence="1" type="ORF">L3Q82_022626</name>
</gene>
<proteinExistence type="predicted"/>
<sequence>MESRYNRRGYLEHFVSGWHLKLNDLKEEVLRIRLVNQYICRDIYIPACPQPEFHVSRLKHDTDGRGLCGIRRDSGFRDSGEGFLVWWSLVVGPDEIMSAERRLLKKTYPDRAEEQTQMSFLEKFTTSPAFKETSRLGSYRFTFPLDEVLKAYSEQFCSGDQPIMRVFETVLYKQEVMYVVLVHSPANQEQFSEYPLLTDDPESVCTFRDGCFIWRPEAMCETHG</sequence>
<name>A0ACB8X1V6_9TELE</name>
<dbReference type="Proteomes" id="UP000831701">
    <property type="component" value="Chromosome 4"/>
</dbReference>
<keyword evidence="2" id="KW-1185">Reference proteome</keyword>